<dbReference type="AlphaFoldDB" id="A0A1M7I4Z9"/>
<sequence length="48" mass="5704">MTQADHYRDQSNRAKRLAKAIKDPEASQKLIEMAEEFRLYAERLDQTH</sequence>
<name>A0A1M7I4Z9_9BRAD</name>
<reference evidence="2 3" key="1">
    <citation type="submission" date="2016-10" db="EMBL/GenBank/DDBJ databases">
        <authorList>
            <person name="de Groot N.N."/>
        </authorList>
    </citation>
    <scope>NUCLEOTIDE SEQUENCE [LARGE SCALE GENOMIC DNA]</scope>
    <source>
        <strain evidence="2 3">GAS522</strain>
    </source>
</reference>
<feature type="compositionally biased region" description="Basic and acidic residues" evidence="1">
    <location>
        <begin position="1"/>
        <end position="12"/>
    </location>
</feature>
<dbReference type="RefSeq" id="WP_154070909.1">
    <property type="nucleotide sequence ID" value="NZ_FNTI01000001.1"/>
</dbReference>
<protein>
    <submittedName>
        <fullName evidence="2">Uncharacterized protein</fullName>
    </submittedName>
</protein>
<evidence type="ECO:0000313" key="3">
    <source>
        <dbReference type="Proteomes" id="UP000183208"/>
    </source>
</evidence>
<evidence type="ECO:0000256" key="1">
    <source>
        <dbReference type="SAM" id="MobiDB-lite"/>
    </source>
</evidence>
<accession>A0A1M7I4Z9</accession>
<gene>
    <name evidence="2" type="ORF">SAMN05444171_7273</name>
</gene>
<proteinExistence type="predicted"/>
<dbReference type="Proteomes" id="UP000183208">
    <property type="component" value="Unassembled WGS sequence"/>
</dbReference>
<dbReference type="EMBL" id="FNTI01000001">
    <property type="protein sequence ID" value="SEE38737.1"/>
    <property type="molecule type" value="Genomic_DNA"/>
</dbReference>
<feature type="region of interest" description="Disordered" evidence="1">
    <location>
        <begin position="1"/>
        <end position="21"/>
    </location>
</feature>
<organism evidence="2 3">
    <name type="scientific">Bradyrhizobium lablabi</name>
    <dbReference type="NCBI Taxonomy" id="722472"/>
    <lineage>
        <taxon>Bacteria</taxon>
        <taxon>Pseudomonadati</taxon>
        <taxon>Pseudomonadota</taxon>
        <taxon>Alphaproteobacteria</taxon>
        <taxon>Hyphomicrobiales</taxon>
        <taxon>Nitrobacteraceae</taxon>
        <taxon>Bradyrhizobium</taxon>
    </lineage>
</organism>
<evidence type="ECO:0000313" key="2">
    <source>
        <dbReference type="EMBL" id="SEE38737.1"/>
    </source>
</evidence>